<comment type="caution">
    <text evidence="14">The sequence shown here is derived from an EMBL/GenBank/DDBJ whole genome shotgun (WGS) entry which is preliminary data.</text>
</comment>
<evidence type="ECO:0000256" key="6">
    <source>
        <dbReference type="ARBA" id="ARBA00022741"/>
    </source>
</evidence>
<dbReference type="InterPro" id="IPR000550">
    <property type="entry name" value="Hppk"/>
</dbReference>
<dbReference type="PANTHER" id="PTHR43071">
    <property type="entry name" value="2-AMINO-4-HYDROXY-6-HYDROXYMETHYLDIHYDROPTERIDINE PYROPHOSPHOKINASE"/>
    <property type="match status" value="1"/>
</dbReference>
<evidence type="ECO:0000256" key="2">
    <source>
        <dbReference type="ARBA" id="ARBA00005810"/>
    </source>
</evidence>
<evidence type="ECO:0000256" key="4">
    <source>
        <dbReference type="ARBA" id="ARBA00016218"/>
    </source>
</evidence>
<dbReference type="SUPFAM" id="SSF55083">
    <property type="entry name" value="6-hydroxymethyl-7,8-dihydropterin pyrophosphokinase, HPPK"/>
    <property type="match status" value="1"/>
</dbReference>
<dbReference type="Proteomes" id="UP001139125">
    <property type="component" value="Unassembled WGS sequence"/>
</dbReference>
<evidence type="ECO:0000313" key="14">
    <source>
        <dbReference type="EMBL" id="MCP9290932.1"/>
    </source>
</evidence>
<keyword evidence="5 14" id="KW-0808">Transferase</keyword>
<evidence type="ECO:0000313" key="15">
    <source>
        <dbReference type="Proteomes" id="UP001139125"/>
    </source>
</evidence>
<evidence type="ECO:0000256" key="3">
    <source>
        <dbReference type="ARBA" id="ARBA00013253"/>
    </source>
</evidence>
<feature type="domain" description="7,8-dihydro-6-hydroxymethylpterin-pyrophosphokinase" evidence="13">
    <location>
        <begin position="5"/>
        <end position="131"/>
    </location>
</feature>
<keyword evidence="15" id="KW-1185">Reference proteome</keyword>
<dbReference type="EMBL" id="JANDBC010000001">
    <property type="protein sequence ID" value="MCP9290932.1"/>
    <property type="molecule type" value="Genomic_DNA"/>
</dbReference>
<gene>
    <name evidence="14" type="primary">folK</name>
    <name evidence="14" type="ORF">NM125_04995</name>
</gene>
<accession>A0A9X2L2C0</accession>
<comment type="function">
    <text evidence="10">Catalyzes the transfer of pyrophosphate from adenosine triphosphate (ATP) to 6-hydroxymethyl-7,8-dihydropterin, an enzymatic step in folate biosynthesis pathway.</text>
</comment>
<dbReference type="Pfam" id="PF01288">
    <property type="entry name" value="HPPK"/>
    <property type="match status" value="1"/>
</dbReference>
<evidence type="ECO:0000256" key="1">
    <source>
        <dbReference type="ARBA" id="ARBA00005051"/>
    </source>
</evidence>
<evidence type="ECO:0000256" key="7">
    <source>
        <dbReference type="ARBA" id="ARBA00022777"/>
    </source>
</evidence>
<name>A0A9X2L2C0_9BACT</name>
<dbReference type="GO" id="GO:0003848">
    <property type="term" value="F:2-amino-4-hydroxy-6-hydroxymethyldihydropteridine diphosphokinase activity"/>
    <property type="evidence" value="ECO:0007669"/>
    <property type="project" value="UniProtKB-EC"/>
</dbReference>
<organism evidence="14 15">
    <name type="scientific">Gracilimonas sediminicola</name>
    <dbReference type="NCBI Taxonomy" id="2952158"/>
    <lineage>
        <taxon>Bacteria</taxon>
        <taxon>Pseudomonadati</taxon>
        <taxon>Balneolota</taxon>
        <taxon>Balneolia</taxon>
        <taxon>Balneolales</taxon>
        <taxon>Balneolaceae</taxon>
        <taxon>Gracilimonas</taxon>
    </lineage>
</organism>
<keyword evidence="6" id="KW-0547">Nucleotide-binding</keyword>
<evidence type="ECO:0000256" key="11">
    <source>
        <dbReference type="ARBA" id="ARBA00029766"/>
    </source>
</evidence>
<dbReference type="GO" id="GO:0016301">
    <property type="term" value="F:kinase activity"/>
    <property type="evidence" value="ECO:0007669"/>
    <property type="project" value="UniProtKB-KW"/>
</dbReference>
<keyword evidence="7" id="KW-0418">Kinase</keyword>
<proteinExistence type="inferred from homology"/>
<sequence>MAQVVIALGSNLHHPHRQLQKAASFLESLSENGILTSVIYKSEPVGPSENDFLNGVIVIQTELPPEQLFIELKAQEKKQGRPSRYPKWTARTIDLDIIAYDNLVVETDTLIIPHQEYTRRLFVLLPLKDIFPDWKDPVSAQHVDTLIEQAPDLEIVRTTLNW</sequence>
<dbReference type="CDD" id="cd00483">
    <property type="entry name" value="HPPK"/>
    <property type="match status" value="1"/>
</dbReference>
<dbReference type="GO" id="GO:0046656">
    <property type="term" value="P:folic acid biosynthetic process"/>
    <property type="evidence" value="ECO:0007669"/>
    <property type="project" value="UniProtKB-KW"/>
</dbReference>
<dbReference type="EC" id="2.7.6.3" evidence="3"/>
<reference evidence="14" key="1">
    <citation type="submission" date="2022-06" db="EMBL/GenBank/DDBJ databases">
        <title>Gracilimonas sp. CAU 1638 isolated from sea sediment.</title>
        <authorList>
            <person name="Kim W."/>
        </authorList>
    </citation>
    <scope>NUCLEOTIDE SEQUENCE</scope>
    <source>
        <strain evidence="14">CAU 1638</strain>
    </source>
</reference>
<evidence type="ECO:0000256" key="5">
    <source>
        <dbReference type="ARBA" id="ARBA00022679"/>
    </source>
</evidence>
<dbReference type="RefSeq" id="WP_255133450.1">
    <property type="nucleotide sequence ID" value="NZ_JANDBC010000001.1"/>
</dbReference>
<dbReference type="InterPro" id="IPR035907">
    <property type="entry name" value="Hppk_sf"/>
</dbReference>
<dbReference type="AlphaFoldDB" id="A0A9X2L2C0"/>
<evidence type="ECO:0000256" key="9">
    <source>
        <dbReference type="ARBA" id="ARBA00022909"/>
    </source>
</evidence>
<evidence type="ECO:0000256" key="12">
    <source>
        <dbReference type="ARBA" id="ARBA00033413"/>
    </source>
</evidence>
<dbReference type="PANTHER" id="PTHR43071:SF1">
    <property type="entry name" value="2-AMINO-4-HYDROXY-6-HYDROXYMETHYLDIHYDROPTERIDINE PYROPHOSPHOKINASE"/>
    <property type="match status" value="1"/>
</dbReference>
<protein>
    <recommendedName>
        <fullName evidence="4">2-amino-4-hydroxy-6-hydroxymethyldihydropteridine pyrophosphokinase</fullName>
        <ecNumber evidence="3">2.7.6.3</ecNumber>
    </recommendedName>
    <alternativeName>
        <fullName evidence="11">6-hydroxymethyl-7,8-dihydropterin pyrophosphokinase</fullName>
    </alternativeName>
    <alternativeName>
        <fullName evidence="12">7,8-dihydro-6-hydroxymethylpterin-pyrophosphokinase</fullName>
    </alternativeName>
</protein>
<evidence type="ECO:0000256" key="10">
    <source>
        <dbReference type="ARBA" id="ARBA00029409"/>
    </source>
</evidence>
<dbReference type="NCBIfam" id="TIGR01498">
    <property type="entry name" value="folK"/>
    <property type="match status" value="1"/>
</dbReference>
<keyword evidence="9" id="KW-0289">Folate biosynthesis</keyword>
<evidence type="ECO:0000256" key="8">
    <source>
        <dbReference type="ARBA" id="ARBA00022840"/>
    </source>
</evidence>
<comment type="pathway">
    <text evidence="1">Cofactor biosynthesis; tetrahydrofolate biosynthesis; 2-amino-4-hydroxy-6-hydroxymethyl-7,8-dihydropteridine diphosphate from 7,8-dihydroneopterin triphosphate: step 4/4.</text>
</comment>
<keyword evidence="8" id="KW-0067">ATP-binding</keyword>
<dbReference type="Gene3D" id="3.30.70.560">
    <property type="entry name" value="7,8-Dihydro-6-hydroxymethylpterin-pyrophosphokinase HPPK"/>
    <property type="match status" value="1"/>
</dbReference>
<comment type="similarity">
    <text evidence="2">Belongs to the HPPK family.</text>
</comment>
<evidence type="ECO:0000259" key="13">
    <source>
        <dbReference type="Pfam" id="PF01288"/>
    </source>
</evidence>
<dbReference type="GO" id="GO:0005524">
    <property type="term" value="F:ATP binding"/>
    <property type="evidence" value="ECO:0007669"/>
    <property type="project" value="UniProtKB-KW"/>
</dbReference>